<keyword evidence="10" id="KW-1185">Reference proteome</keyword>
<dbReference type="PRINTS" id="PR01241">
    <property type="entry name" value="GPROTEINAFNG"/>
</dbReference>
<gene>
    <name evidence="9" type="ORF">BCR35DRAFT_321731</name>
</gene>
<dbReference type="EMBL" id="MCGR01000034">
    <property type="protein sequence ID" value="ORY76578.1"/>
    <property type="molecule type" value="Genomic_DNA"/>
</dbReference>
<dbReference type="GO" id="GO:0005737">
    <property type="term" value="C:cytoplasm"/>
    <property type="evidence" value="ECO:0007669"/>
    <property type="project" value="TreeGrafter"/>
</dbReference>
<feature type="binding site" evidence="7">
    <location>
        <position position="47"/>
    </location>
    <ligand>
        <name>Mg(2+)</name>
        <dbReference type="ChEBI" id="CHEBI:18420"/>
    </ligand>
</feature>
<evidence type="ECO:0000256" key="8">
    <source>
        <dbReference type="SAM" id="MobiDB-lite"/>
    </source>
</evidence>
<reference evidence="9 10" key="1">
    <citation type="submission" date="2016-07" db="EMBL/GenBank/DDBJ databases">
        <title>Pervasive Adenine N6-methylation of Active Genes in Fungi.</title>
        <authorList>
            <consortium name="DOE Joint Genome Institute"/>
            <person name="Mondo S.J."/>
            <person name="Dannebaum R.O."/>
            <person name="Kuo R.C."/>
            <person name="Labutti K."/>
            <person name="Haridas S."/>
            <person name="Kuo A."/>
            <person name="Salamov A."/>
            <person name="Ahrendt S.R."/>
            <person name="Lipzen A."/>
            <person name="Sullivan W."/>
            <person name="Andreopoulos W.B."/>
            <person name="Clum A."/>
            <person name="Lindquist E."/>
            <person name="Daum C."/>
            <person name="Ramamoorthy G.K."/>
            <person name="Gryganskyi A."/>
            <person name="Culley D."/>
            <person name="Magnuson J.K."/>
            <person name="James T.Y."/>
            <person name="O'Malley M.A."/>
            <person name="Stajich J.E."/>
            <person name="Spatafora J.W."/>
            <person name="Visel A."/>
            <person name="Grigoriev I.V."/>
        </authorList>
    </citation>
    <scope>NUCLEOTIDE SEQUENCE [LARGE SCALE GENOMIC DNA]</scope>
    <source>
        <strain evidence="9 10">62-1032</strain>
    </source>
</reference>
<evidence type="ECO:0000256" key="1">
    <source>
        <dbReference type="ARBA" id="ARBA00022723"/>
    </source>
</evidence>
<dbReference type="GO" id="GO:0001664">
    <property type="term" value="F:G protein-coupled receptor binding"/>
    <property type="evidence" value="ECO:0007669"/>
    <property type="project" value="InterPro"/>
</dbReference>
<dbReference type="OrthoDB" id="5817230at2759"/>
<dbReference type="GO" id="GO:0003924">
    <property type="term" value="F:GTPase activity"/>
    <property type="evidence" value="ECO:0007669"/>
    <property type="project" value="InterPro"/>
</dbReference>
<feature type="compositionally biased region" description="Basic and acidic residues" evidence="8">
    <location>
        <begin position="7"/>
        <end position="21"/>
    </location>
</feature>
<feature type="region of interest" description="Disordered" evidence="8">
    <location>
        <begin position="1"/>
        <end position="21"/>
    </location>
</feature>
<dbReference type="Proteomes" id="UP000193467">
    <property type="component" value="Unassembled WGS sequence"/>
</dbReference>
<keyword evidence="4 6" id="KW-0342">GTP-binding</keyword>
<keyword evidence="5" id="KW-0807">Transducer</keyword>
<evidence type="ECO:0000256" key="6">
    <source>
        <dbReference type="PIRSR" id="PIRSR601019-1"/>
    </source>
</evidence>
<sequence length="347" mass="39329">MGCVPSKENDGASDRNRSIEAQIERDRQEMVGEVKMLILGTGESGKSTVLKQMTIMHRGGFGDEERAAYAEIIFSNTLQSMQLVLESIPFLSLSVAEEHKGAKILVEDIDPDERSISQELLDALVKLRSDPAVLAILDCKARWQLNDSASYFFAEVERTLREGYIPSDQDIIRSRVRTTGIVETSFMVGKQRYRIFDVGGQRSERKKWVHCFEGVNVLLFLVAISEYDQMLYEDETQSRLSEALLVFDSVANSRWFGKSTLVLFLNKIDLFKEKLPKASLRLAFPGFQGNEASYEDASGFMKHQFKQLYRGSSLYTHFTCACDTSQMNFTLSAVQDTITRETLKDLL</sequence>
<dbReference type="STRING" id="106004.A0A1Y2EYB6"/>
<feature type="binding site" evidence="6">
    <location>
        <begin position="43"/>
        <end position="48"/>
    </location>
    <ligand>
        <name>GTP</name>
        <dbReference type="ChEBI" id="CHEBI:37565"/>
    </ligand>
</feature>
<dbReference type="GO" id="GO:0000750">
    <property type="term" value="P:pheromone-dependent signal transduction involved in conjugation with cellular fusion"/>
    <property type="evidence" value="ECO:0007669"/>
    <property type="project" value="TreeGrafter"/>
</dbReference>
<dbReference type="AlphaFoldDB" id="A0A1Y2EYB6"/>
<feature type="binding site" evidence="6">
    <location>
        <begin position="266"/>
        <end position="269"/>
    </location>
    <ligand>
        <name>GTP</name>
        <dbReference type="ChEBI" id="CHEBI:37565"/>
    </ligand>
</feature>
<proteinExistence type="predicted"/>
<dbReference type="Gene3D" id="3.40.50.300">
    <property type="entry name" value="P-loop containing nucleotide triphosphate hydrolases"/>
    <property type="match status" value="1"/>
</dbReference>
<dbReference type="GO" id="GO:0005834">
    <property type="term" value="C:heterotrimeric G-protein complex"/>
    <property type="evidence" value="ECO:0007669"/>
    <property type="project" value="InterPro"/>
</dbReference>
<dbReference type="GO" id="GO:0005525">
    <property type="term" value="F:GTP binding"/>
    <property type="evidence" value="ECO:0007669"/>
    <property type="project" value="UniProtKB-KW"/>
</dbReference>
<dbReference type="Pfam" id="PF00503">
    <property type="entry name" value="G-alpha"/>
    <property type="match status" value="1"/>
</dbReference>
<dbReference type="FunFam" id="3.40.50.300:FF:002307">
    <property type="entry name" value="Guanine nucleotide-binding protein G(k) subunit alpha"/>
    <property type="match status" value="1"/>
</dbReference>
<name>A0A1Y2EYB6_9BASI</name>
<dbReference type="InterPro" id="IPR001019">
    <property type="entry name" value="Gprotein_alpha_su"/>
</dbReference>
<dbReference type="PROSITE" id="PS51882">
    <property type="entry name" value="G_ALPHA"/>
    <property type="match status" value="1"/>
</dbReference>
<organism evidence="9 10">
    <name type="scientific">Leucosporidium creatinivorum</name>
    <dbReference type="NCBI Taxonomy" id="106004"/>
    <lineage>
        <taxon>Eukaryota</taxon>
        <taxon>Fungi</taxon>
        <taxon>Dikarya</taxon>
        <taxon>Basidiomycota</taxon>
        <taxon>Pucciniomycotina</taxon>
        <taxon>Microbotryomycetes</taxon>
        <taxon>Leucosporidiales</taxon>
        <taxon>Leucosporidium</taxon>
    </lineage>
</organism>
<accession>A0A1Y2EYB6</accession>
<keyword evidence="1 7" id="KW-0479">Metal-binding</keyword>
<feature type="binding site" evidence="6">
    <location>
        <position position="321"/>
    </location>
    <ligand>
        <name>GTP</name>
        <dbReference type="ChEBI" id="CHEBI:37565"/>
    </ligand>
</feature>
<evidence type="ECO:0000313" key="10">
    <source>
        <dbReference type="Proteomes" id="UP000193467"/>
    </source>
</evidence>
<evidence type="ECO:0000256" key="4">
    <source>
        <dbReference type="ARBA" id="ARBA00023134"/>
    </source>
</evidence>
<feature type="binding site" evidence="6">
    <location>
        <begin position="197"/>
        <end position="201"/>
    </location>
    <ligand>
        <name>GTP</name>
        <dbReference type="ChEBI" id="CHEBI:37565"/>
    </ligand>
</feature>
<evidence type="ECO:0000313" key="9">
    <source>
        <dbReference type="EMBL" id="ORY76578.1"/>
    </source>
</evidence>
<dbReference type="InParanoid" id="A0A1Y2EYB6"/>
<protein>
    <submittedName>
        <fullName evidence="9">Putative guanine nucleotide-binding protein alpha-1 subunit</fullName>
    </submittedName>
</protein>
<dbReference type="CDD" id="cd00066">
    <property type="entry name" value="G-alpha"/>
    <property type="match status" value="1"/>
</dbReference>
<evidence type="ECO:0000256" key="3">
    <source>
        <dbReference type="ARBA" id="ARBA00022842"/>
    </source>
</evidence>
<dbReference type="GO" id="GO:0046872">
    <property type="term" value="F:metal ion binding"/>
    <property type="evidence" value="ECO:0007669"/>
    <property type="project" value="UniProtKB-KW"/>
</dbReference>
<dbReference type="InterPro" id="IPR002975">
    <property type="entry name" value="Fungi_Gprotein_alpha"/>
</dbReference>
<keyword evidence="2 6" id="KW-0547">Nucleotide-binding</keyword>
<feature type="binding site" evidence="7">
    <location>
        <position position="178"/>
    </location>
    <ligand>
        <name>Mg(2+)</name>
        <dbReference type="ChEBI" id="CHEBI:18420"/>
    </ligand>
</feature>
<dbReference type="SUPFAM" id="SSF52540">
    <property type="entry name" value="P-loop containing nucleoside triphosphate hydrolases"/>
    <property type="match status" value="1"/>
</dbReference>
<dbReference type="PANTHER" id="PTHR10218:SF302">
    <property type="entry name" value="GUANINE NUCLEOTIDE-BINDING PROTEIN ALPHA-5 SUBUNIT"/>
    <property type="match status" value="1"/>
</dbReference>
<evidence type="ECO:0000256" key="7">
    <source>
        <dbReference type="PIRSR" id="PIRSR601019-2"/>
    </source>
</evidence>
<dbReference type="PRINTS" id="PR00318">
    <property type="entry name" value="GPROTEINA"/>
</dbReference>
<feature type="binding site" evidence="6">
    <location>
        <begin position="147"/>
        <end position="148"/>
    </location>
    <ligand>
        <name>GTP</name>
        <dbReference type="ChEBI" id="CHEBI:37565"/>
    </ligand>
</feature>
<dbReference type="SUPFAM" id="SSF47895">
    <property type="entry name" value="Transducin (alpha subunit), insertion domain"/>
    <property type="match status" value="1"/>
</dbReference>
<dbReference type="SMART" id="SM00275">
    <property type="entry name" value="G_alpha"/>
    <property type="match status" value="1"/>
</dbReference>
<dbReference type="PANTHER" id="PTHR10218">
    <property type="entry name" value="GTP-BINDING PROTEIN ALPHA SUBUNIT"/>
    <property type="match status" value="1"/>
</dbReference>
<dbReference type="InterPro" id="IPR027417">
    <property type="entry name" value="P-loop_NTPase"/>
</dbReference>
<evidence type="ECO:0000256" key="2">
    <source>
        <dbReference type="ARBA" id="ARBA00022741"/>
    </source>
</evidence>
<dbReference type="Gene3D" id="1.10.400.10">
    <property type="entry name" value="GI Alpha 1, domain 2-like"/>
    <property type="match status" value="1"/>
</dbReference>
<comment type="caution">
    <text evidence="9">The sequence shown here is derived from an EMBL/GenBank/DDBJ whole genome shotgun (WGS) entry which is preliminary data.</text>
</comment>
<dbReference type="InterPro" id="IPR011025">
    <property type="entry name" value="GproteinA_insert"/>
</dbReference>
<dbReference type="GO" id="GO:0031683">
    <property type="term" value="F:G-protein beta/gamma-subunit complex binding"/>
    <property type="evidence" value="ECO:0007669"/>
    <property type="project" value="InterPro"/>
</dbReference>
<evidence type="ECO:0000256" key="5">
    <source>
        <dbReference type="ARBA" id="ARBA00023224"/>
    </source>
</evidence>
<keyword evidence="3 7" id="KW-0460">Magnesium</keyword>
<dbReference type="GO" id="GO:0007186">
    <property type="term" value="P:G protein-coupled receptor signaling pathway"/>
    <property type="evidence" value="ECO:0007669"/>
    <property type="project" value="InterPro"/>
</dbReference>